<dbReference type="RefSeq" id="WP_219317406.1">
    <property type="nucleotide sequence ID" value="NZ_JAHWYN010000008.1"/>
</dbReference>
<keyword evidence="1" id="KW-0812">Transmembrane</keyword>
<keyword evidence="1" id="KW-0472">Membrane</keyword>
<keyword evidence="3" id="KW-1185">Reference proteome</keyword>
<evidence type="ECO:0000313" key="2">
    <source>
        <dbReference type="EMBL" id="MBW4360921.1"/>
    </source>
</evidence>
<keyword evidence="1" id="KW-1133">Transmembrane helix</keyword>
<comment type="caution">
    <text evidence="2">The sequence shown here is derived from an EMBL/GenBank/DDBJ whole genome shotgun (WGS) entry which is preliminary data.</text>
</comment>
<feature type="transmembrane region" description="Helical" evidence="1">
    <location>
        <begin position="104"/>
        <end position="122"/>
    </location>
</feature>
<dbReference type="Pfam" id="PF06127">
    <property type="entry name" value="Mpo1-like"/>
    <property type="match status" value="1"/>
</dbReference>
<dbReference type="PANTHER" id="PTHR28026:SF9">
    <property type="entry name" value="2-HYDROXY-PALMITIC ACID DIOXYGENASE MPO1"/>
    <property type="match status" value="1"/>
</dbReference>
<protein>
    <submittedName>
        <fullName evidence="2">DUF962 domain-containing protein</fullName>
    </submittedName>
</protein>
<feature type="transmembrane region" description="Helical" evidence="1">
    <location>
        <begin position="22"/>
        <end position="42"/>
    </location>
</feature>
<name>A0ABS6XW67_9FLAO</name>
<sequence>MKTLDQWFEEYAVSHQNPKNKAIHYICVPAIFFSVLGLLMSIPSGFLNSIFHLNQPIIENWGFVALLFVSIFYIRLSVSMAIKIIIFSFLCLILNHYIGQFVPLWAFSIGVFVIAWIGQFYGHNLEGKKPSFLKDIQFLMIGPAWVVQNLFSKKQ</sequence>
<evidence type="ECO:0000313" key="3">
    <source>
        <dbReference type="Proteomes" id="UP000812031"/>
    </source>
</evidence>
<reference evidence="2 3" key="1">
    <citation type="submission" date="2021-07" db="EMBL/GenBank/DDBJ databases">
        <title>Flavobacterium sp. nov. isolated from sediment on the Taihu Lake.</title>
        <authorList>
            <person name="Qu J.-H."/>
        </authorList>
    </citation>
    <scope>NUCLEOTIDE SEQUENCE [LARGE SCALE GENOMIC DNA]</scope>
    <source>
        <strain evidence="2 3">NAS39</strain>
    </source>
</reference>
<evidence type="ECO:0000256" key="1">
    <source>
        <dbReference type="SAM" id="Phobius"/>
    </source>
</evidence>
<dbReference type="EMBL" id="JAHWYN010000008">
    <property type="protein sequence ID" value="MBW4360921.1"/>
    <property type="molecule type" value="Genomic_DNA"/>
</dbReference>
<feature type="transmembrane region" description="Helical" evidence="1">
    <location>
        <begin position="81"/>
        <end position="98"/>
    </location>
</feature>
<dbReference type="PANTHER" id="PTHR28026">
    <property type="entry name" value="DUF962 DOMAIN PROTEIN (AFU_ORTHOLOGUE AFUA_8G05310)"/>
    <property type="match status" value="1"/>
</dbReference>
<dbReference type="InterPro" id="IPR009305">
    <property type="entry name" value="Mpo1-like"/>
</dbReference>
<organism evidence="2 3">
    <name type="scientific">Flavobacterium taihuense</name>
    <dbReference type="NCBI Taxonomy" id="2857508"/>
    <lineage>
        <taxon>Bacteria</taxon>
        <taxon>Pseudomonadati</taxon>
        <taxon>Bacteroidota</taxon>
        <taxon>Flavobacteriia</taxon>
        <taxon>Flavobacteriales</taxon>
        <taxon>Flavobacteriaceae</taxon>
        <taxon>Flavobacterium</taxon>
    </lineage>
</organism>
<gene>
    <name evidence="2" type="ORF">KZH69_10535</name>
</gene>
<dbReference type="Proteomes" id="UP000812031">
    <property type="component" value="Unassembled WGS sequence"/>
</dbReference>
<proteinExistence type="predicted"/>
<accession>A0ABS6XW67</accession>